<evidence type="ECO:0000313" key="2">
    <source>
        <dbReference type="Proteomes" id="UP000481037"/>
    </source>
</evidence>
<name>A0A6L5QNY7_9BURK</name>
<comment type="caution">
    <text evidence="1">The sequence shown here is derived from an EMBL/GenBank/DDBJ whole genome shotgun (WGS) entry which is preliminary data.</text>
</comment>
<dbReference type="EMBL" id="WKJM01000034">
    <property type="protein sequence ID" value="MRX11419.1"/>
    <property type="molecule type" value="Genomic_DNA"/>
</dbReference>
<dbReference type="Proteomes" id="UP000481037">
    <property type="component" value="Unassembled WGS sequence"/>
</dbReference>
<organism evidence="1 2">
    <name type="scientific">Duganella alba</name>
    <dbReference type="NCBI Taxonomy" id="2666081"/>
    <lineage>
        <taxon>Bacteria</taxon>
        <taxon>Pseudomonadati</taxon>
        <taxon>Pseudomonadota</taxon>
        <taxon>Betaproteobacteria</taxon>
        <taxon>Burkholderiales</taxon>
        <taxon>Oxalobacteraceae</taxon>
        <taxon>Telluria group</taxon>
        <taxon>Duganella</taxon>
    </lineage>
</organism>
<protein>
    <submittedName>
        <fullName evidence="1">Uncharacterized protein</fullName>
    </submittedName>
</protein>
<dbReference type="AlphaFoldDB" id="A0A6L5QNY7"/>
<gene>
    <name evidence="1" type="ORF">GJ697_26700</name>
</gene>
<proteinExistence type="predicted"/>
<reference evidence="1 2" key="1">
    <citation type="submission" date="2019-11" db="EMBL/GenBank/DDBJ databases">
        <title>Novel species isolated from a subtropical stream in China.</title>
        <authorList>
            <person name="Lu H."/>
        </authorList>
    </citation>
    <scope>NUCLEOTIDE SEQUENCE [LARGE SCALE GENOMIC DNA]</scope>
    <source>
        <strain evidence="1 2">FT25W</strain>
    </source>
</reference>
<accession>A0A6L5QNY7</accession>
<sequence>MPMKHRPAGYSTVEYIVVCAALAFALFVPIADSASGGAPKTTVEVVLDLLQKGYQDFSHAISLPI</sequence>
<evidence type="ECO:0000313" key="1">
    <source>
        <dbReference type="EMBL" id="MRX11419.1"/>
    </source>
</evidence>
<keyword evidence="2" id="KW-1185">Reference proteome</keyword>